<comment type="caution">
    <text evidence="3">The sequence shown here is derived from an EMBL/GenBank/DDBJ whole genome shotgun (WGS) entry which is preliminary data.</text>
</comment>
<evidence type="ECO:0000256" key="2">
    <source>
        <dbReference type="ARBA" id="ARBA00022679"/>
    </source>
</evidence>
<dbReference type="InterPro" id="IPR004629">
    <property type="entry name" value="WecG_TagA_CpsF"/>
</dbReference>
<dbReference type="AlphaFoldDB" id="A0A1F5VY12"/>
<dbReference type="GO" id="GO:0016758">
    <property type="term" value="F:hexosyltransferase activity"/>
    <property type="evidence" value="ECO:0007669"/>
    <property type="project" value="TreeGrafter"/>
</dbReference>
<dbReference type="EMBL" id="MFGW01000006">
    <property type="protein sequence ID" value="OGF68280.1"/>
    <property type="molecule type" value="Genomic_DNA"/>
</dbReference>
<dbReference type="STRING" id="1817863.A2Y62_02910"/>
<sequence>MIEQLPLGYLKINPANKEELINNISKNIIDHNKSYCIPLNLSKYIMAKKDAKLREVILRADMVIADGIAIVWLCKRAGYRHITKIAGIDLAEDVLAQAKENNWRLFFLGASPENINLCINNIAKQYNGICIAGSHHGYFRNEEVPRIRDLINSSNANILLVGMGLPQKEYFIHDYFSKLNVNFALTVGGAFDIWAGKKKRTPQVFQKMGIEWLARSIYDKSRAGLIFRYGLYFIKEFVFYKVNNRN</sequence>
<dbReference type="Pfam" id="PF03808">
    <property type="entry name" value="Glyco_tran_WecG"/>
    <property type="match status" value="1"/>
</dbReference>
<organism evidence="3 4">
    <name type="scientific">Candidatus Fischerbacteria bacterium RBG_13_37_8</name>
    <dbReference type="NCBI Taxonomy" id="1817863"/>
    <lineage>
        <taxon>Bacteria</taxon>
        <taxon>Candidatus Fischeribacteriota</taxon>
    </lineage>
</organism>
<reference evidence="3 4" key="1">
    <citation type="journal article" date="2016" name="Nat. Commun.">
        <title>Thousands of microbial genomes shed light on interconnected biogeochemical processes in an aquifer system.</title>
        <authorList>
            <person name="Anantharaman K."/>
            <person name="Brown C.T."/>
            <person name="Hug L.A."/>
            <person name="Sharon I."/>
            <person name="Castelle C.J."/>
            <person name="Probst A.J."/>
            <person name="Thomas B.C."/>
            <person name="Singh A."/>
            <person name="Wilkins M.J."/>
            <person name="Karaoz U."/>
            <person name="Brodie E.L."/>
            <person name="Williams K.H."/>
            <person name="Hubbard S.S."/>
            <person name="Banfield J.F."/>
        </authorList>
    </citation>
    <scope>NUCLEOTIDE SEQUENCE [LARGE SCALE GENOMIC DNA]</scope>
</reference>
<evidence type="ECO:0008006" key="5">
    <source>
        <dbReference type="Google" id="ProtNLM"/>
    </source>
</evidence>
<dbReference type="NCBIfam" id="TIGR00696">
    <property type="entry name" value="wecG_tagA_cpsF"/>
    <property type="match status" value="1"/>
</dbReference>
<protein>
    <recommendedName>
        <fullName evidence="5">UDP-N-acetyl-D-mannosamine transferase</fullName>
    </recommendedName>
</protein>
<evidence type="ECO:0000313" key="4">
    <source>
        <dbReference type="Proteomes" id="UP000178943"/>
    </source>
</evidence>
<dbReference type="PANTHER" id="PTHR34136">
    <property type="match status" value="1"/>
</dbReference>
<keyword evidence="1" id="KW-0328">Glycosyltransferase</keyword>
<name>A0A1F5VY12_9BACT</name>
<proteinExistence type="predicted"/>
<evidence type="ECO:0000256" key="1">
    <source>
        <dbReference type="ARBA" id="ARBA00022676"/>
    </source>
</evidence>
<evidence type="ECO:0000313" key="3">
    <source>
        <dbReference type="EMBL" id="OGF68280.1"/>
    </source>
</evidence>
<dbReference type="PANTHER" id="PTHR34136:SF1">
    <property type="entry name" value="UDP-N-ACETYL-D-MANNOSAMINURONIC ACID TRANSFERASE"/>
    <property type="match status" value="1"/>
</dbReference>
<dbReference type="Proteomes" id="UP000178943">
    <property type="component" value="Unassembled WGS sequence"/>
</dbReference>
<accession>A0A1F5VY12</accession>
<dbReference type="CDD" id="cd06533">
    <property type="entry name" value="Glyco_transf_WecG_TagA"/>
    <property type="match status" value="1"/>
</dbReference>
<keyword evidence="2" id="KW-0808">Transferase</keyword>
<gene>
    <name evidence="3" type="ORF">A2Y62_02910</name>
</gene>